<evidence type="ECO:0000256" key="2">
    <source>
        <dbReference type="SAM" id="Phobius"/>
    </source>
</evidence>
<gene>
    <name evidence="3" type="ORF">GCM10011322_21460</name>
</gene>
<feature type="region of interest" description="Disordered" evidence="1">
    <location>
        <begin position="1"/>
        <end position="22"/>
    </location>
</feature>
<feature type="compositionally biased region" description="Basic and acidic residues" evidence="1">
    <location>
        <begin position="1"/>
        <end position="17"/>
    </location>
</feature>
<dbReference type="Pfam" id="PF07813">
    <property type="entry name" value="LTXXQ"/>
    <property type="match status" value="1"/>
</dbReference>
<evidence type="ECO:0000313" key="3">
    <source>
        <dbReference type="EMBL" id="GGK34438.1"/>
    </source>
</evidence>
<reference evidence="3 4" key="1">
    <citation type="journal article" date="2014" name="Int. J. Syst. Evol. Microbiol.">
        <title>Complete genome sequence of Corynebacterium casei LMG S-19264T (=DSM 44701T), isolated from a smear-ripened cheese.</title>
        <authorList>
            <consortium name="US DOE Joint Genome Institute (JGI-PGF)"/>
            <person name="Walter F."/>
            <person name="Albersmeier A."/>
            <person name="Kalinowski J."/>
            <person name="Ruckert C."/>
        </authorList>
    </citation>
    <scope>NUCLEOTIDE SEQUENCE [LARGE SCALE GENOMIC DNA]</scope>
    <source>
        <strain evidence="3 4">CGMCC 1.9161</strain>
    </source>
</reference>
<keyword evidence="4" id="KW-1185">Reference proteome</keyword>
<accession>A0A917Q815</accession>
<dbReference type="RefSeq" id="WP_188912598.1">
    <property type="nucleotide sequence ID" value="NZ_BMMF01000005.1"/>
</dbReference>
<dbReference type="EMBL" id="BMMF01000005">
    <property type="protein sequence ID" value="GGK34438.1"/>
    <property type="molecule type" value="Genomic_DNA"/>
</dbReference>
<name>A0A917Q815_9HYPH</name>
<keyword evidence="2" id="KW-0812">Transmembrane</keyword>
<keyword evidence="2" id="KW-1133">Transmembrane helix</keyword>
<protein>
    <recommendedName>
        <fullName evidence="5">Periplasmic heavy metal sensor</fullName>
    </recommendedName>
</protein>
<dbReference type="InterPro" id="IPR012899">
    <property type="entry name" value="LTXXQ"/>
</dbReference>
<organism evidence="3 4">
    <name type="scientific">Salinarimonas ramus</name>
    <dbReference type="NCBI Taxonomy" id="690164"/>
    <lineage>
        <taxon>Bacteria</taxon>
        <taxon>Pseudomonadati</taxon>
        <taxon>Pseudomonadota</taxon>
        <taxon>Alphaproteobacteria</taxon>
        <taxon>Hyphomicrobiales</taxon>
        <taxon>Salinarimonadaceae</taxon>
        <taxon>Salinarimonas</taxon>
    </lineage>
</organism>
<sequence>MTTDKTPIEKTPTDDATSRVAAPRTGFSRPILAVALGALALGAVGAGFAAAQDAPLVRHAAGEGPHGRMMHARFGDHERGERGAMGAFMEWRLERALDEVEATPEQVERIKAIAEDARDEIMPLVQGFRDTREDLAGILGATEIDRAAAETLRAERLAAMETASARGLEALLDAAEVLTPEQRAALIEEMGERRRGHGRW</sequence>
<dbReference type="AlphaFoldDB" id="A0A917Q815"/>
<proteinExistence type="predicted"/>
<evidence type="ECO:0000256" key="1">
    <source>
        <dbReference type="SAM" id="MobiDB-lite"/>
    </source>
</evidence>
<feature type="transmembrane region" description="Helical" evidence="2">
    <location>
        <begin position="31"/>
        <end position="51"/>
    </location>
</feature>
<keyword evidence="2" id="KW-0472">Membrane</keyword>
<dbReference type="Proteomes" id="UP000600449">
    <property type="component" value="Unassembled WGS sequence"/>
</dbReference>
<evidence type="ECO:0008006" key="5">
    <source>
        <dbReference type="Google" id="ProtNLM"/>
    </source>
</evidence>
<evidence type="ECO:0000313" key="4">
    <source>
        <dbReference type="Proteomes" id="UP000600449"/>
    </source>
</evidence>
<dbReference type="GO" id="GO:0042597">
    <property type="term" value="C:periplasmic space"/>
    <property type="evidence" value="ECO:0007669"/>
    <property type="project" value="InterPro"/>
</dbReference>
<dbReference type="Gene3D" id="1.20.120.1490">
    <property type="match status" value="1"/>
</dbReference>
<comment type="caution">
    <text evidence="3">The sequence shown here is derived from an EMBL/GenBank/DDBJ whole genome shotgun (WGS) entry which is preliminary data.</text>
</comment>
<dbReference type="CDD" id="cd09916">
    <property type="entry name" value="CpxP_like"/>
    <property type="match status" value="1"/>
</dbReference>